<dbReference type="SUPFAM" id="SSF50341">
    <property type="entry name" value="CheW-like"/>
    <property type="match status" value="1"/>
</dbReference>
<evidence type="ECO:0000313" key="2">
    <source>
        <dbReference type="EMBL" id="MEH8015884.1"/>
    </source>
</evidence>
<dbReference type="SMART" id="SM00260">
    <property type="entry name" value="CheW"/>
    <property type="match status" value="1"/>
</dbReference>
<feature type="domain" description="CheW-like" evidence="1">
    <location>
        <begin position="128"/>
        <end position="266"/>
    </location>
</feature>
<dbReference type="PROSITE" id="PS50851">
    <property type="entry name" value="CHEW"/>
    <property type="match status" value="1"/>
</dbReference>
<dbReference type="EMBL" id="JALAAR010000001">
    <property type="protein sequence ID" value="MEH8015884.1"/>
    <property type="molecule type" value="Genomic_DNA"/>
</dbReference>
<dbReference type="Gene3D" id="2.40.50.180">
    <property type="entry name" value="CheA-289, Domain 4"/>
    <property type="match status" value="1"/>
</dbReference>
<proteinExistence type="predicted"/>
<organism evidence="2 3">
    <name type="scientific">Rheinheimera muenzenbergensis</name>
    <dbReference type="NCBI Taxonomy" id="1193628"/>
    <lineage>
        <taxon>Bacteria</taxon>
        <taxon>Pseudomonadati</taxon>
        <taxon>Pseudomonadota</taxon>
        <taxon>Gammaproteobacteria</taxon>
        <taxon>Chromatiales</taxon>
        <taxon>Chromatiaceae</taxon>
        <taxon>Rheinheimera</taxon>
    </lineage>
</organism>
<dbReference type="InterPro" id="IPR036061">
    <property type="entry name" value="CheW-like_dom_sf"/>
</dbReference>
<dbReference type="RefSeq" id="WP_335734303.1">
    <property type="nucleotide sequence ID" value="NZ_JALAAR010000001.1"/>
</dbReference>
<evidence type="ECO:0000259" key="1">
    <source>
        <dbReference type="PROSITE" id="PS50851"/>
    </source>
</evidence>
<comment type="caution">
    <text evidence="2">The sequence shown here is derived from an EMBL/GenBank/DDBJ whole genome shotgun (WGS) entry which is preliminary data.</text>
</comment>
<keyword evidence="3" id="KW-1185">Reference proteome</keyword>
<protein>
    <submittedName>
        <fullName evidence="2">Chemotaxis protein CheW</fullName>
    </submittedName>
</protein>
<dbReference type="Gene3D" id="2.30.30.40">
    <property type="entry name" value="SH3 Domains"/>
    <property type="match status" value="1"/>
</dbReference>
<dbReference type="Proteomes" id="UP001375382">
    <property type="component" value="Unassembled WGS sequence"/>
</dbReference>
<dbReference type="Pfam" id="PF01584">
    <property type="entry name" value="CheW"/>
    <property type="match status" value="1"/>
</dbReference>
<reference evidence="2 3" key="1">
    <citation type="journal article" date="2023" name="Ecotoxicol. Environ. Saf.">
        <title>Mercury remediation potential of mercury-resistant strain Rheinheimera metallidurans sp. nov. isolated from a municipal waste dumping site.</title>
        <authorList>
            <person name="Yadav V."/>
            <person name="Manjhi A."/>
            <person name="Vadakedath N."/>
        </authorList>
    </citation>
    <scope>NUCLEOTIDE SEQUENCE [LARGE SCALE GENOMIC DNA]</scope>
    <source>
        <strain evidence="2 3">E-49</strain>
    </source>
</reference>
<evidence type="ECO:0000313" key="3">
    <source>
        <dbReference type="Proteomes" id="UP001375382"/>
    </source>
</evidence>
<dbReference type="InterPro" id="IPR002545">
    <property type="entry name" value="CheW-lke_dom"/>
</dbReference>
<sequence>MSNLIASQKVMQHYLAALLTEEEPQQQVALQQQKQQLNELLAQAVVTTTEPAVSTQTVSKASSKQASTTQTEQALAGLKQKFVQAEQAMQLTQREVPVAQRLAVETPAPVAEPAAVAAAPVKDYRQGRFQALFFDVAGLKVAVPLKELGGIHQMAAVNSLFGKPDWFKGVMLYREQKINTVDTARWVMPEKYDQSLQQKLNYQYVIMLGNSNWGLCCESLINTYMLEQDDVKWREAEGKRPWMAGLIKKHMCVLVDVDAMIDLLNRGLDITA</sequence>
<gene>
    <name evidence="2" type="ORF">MN202_01445</name>
</gene>
<accession>A0ABU8C1V4</accession>
<dbReference type="InterPro" id="IPR014506">
    <property type="entry name" value="UCP020479_CheW"/>
</dbReference>
<dbReference type="PIRSF" id="PIRSF020479">
    <property type="entry name" value="UCP020479_CheW"/>
    <property type="match status" value="1"/>
</dbReference>
<name>A0ABU8C1V4_9GAMM</name>